<proteinExistence type="predicted"/>
<organism evidence="1 2">
    <name type="scientific">Garciella nitratireducens DSM 15102</name>
    <dbReference type="NCBI Taxonomy" id="1121911"/>
    <lineage>
        <taxon>Bacteria</taxon>
        <taxon>Bacillati</taxon>
        <taxon>Bacillota</taxon>
        <taxon>Clostridia</taxon>
        <taxon>Eubacteriales</taxon>
        <taxon>Eubacteriaceae</taxon>
        <taxon>Garciella</taxon>
    </lineage>
</organism>
<dbReference type="Gene3D" id="3.90.1150.60">
    <property type="entry name" value="Methioning gamme-lyase, C-terminal domain"/>
    <property type="match status" value="1"/>
</dbReference>
<dbReference type="AlphaFoldDB" id="A0A1T4JVK6"/>
<dbReference type="InterPro" id="IPR009651">
    <property type="entry name" value="Met_g_lyase_put"/>
</dbReference>
<evidence type="ECO:0000313" key="1">
    <source>
        <dbReference type="EMBL" id="SJZ34196.1"/>
    </source>
</evidence>
<protein>
    <submittedName>
        <fullName evidence="1">Cystathionine beta-lyase family protein involved in aluminum resistance</fullName>
    </submittedName>
</protein>
<dbReference type="Gene3D" id="3.40.640.10">
    <property type="entry name" value="Type I PLP-dependent aspartate aminotransferase-like (Major domain)"/>
    <property type="match status" value="1"/>
</dbReference>
<dbReference type="RefSeq" id="WP_087677586.1">
    <property type="nucleotide sequence ID" value="NZ_FUWV01000001.1"/>
</dbReference>
<dbReference type="PANTHER" id="PTHR46658:SF1">
    <property type="entry name" value="CYS OR MET METABOLISM PYRIDOXAL-PHOSPHATE-DEPENDENT ENZYME"/>
    <property type="match status" value="1"/>
</dbReference>
<dbReference type="PANTHER" id="PTHR46658">
    <property type="entry name" value="CYS OR MET METABOLISM PYRIDOXAL-PHOSPHATE-DEPENDENT ENZYME"/>
    <property type="match status" value="1"/>
</dbReference>
<dbReference type="InterPro" id="IPR015424">
    <property type="entry name" value="PyrdxlP-dep_Trfase"/>
</dbReference>
<dbReference type="Pfam" id="PF06838">
    <property type="entry name" value="Met_gamma_lyase"/>
    <property type="match status" value="1"/>
</dbReference>
<name>A0A1T4JVK6_9FIRM</name>
<keyword evidence="1" id="KW-0456">Lyase</keyword>
<keyword evidence="2" id="KW-1185">Reference proteome</keyword>
<dbReference type="EMBL" id="FUWV01000001">
    <property type="protein sequence ID" value="SJZ34196.1"/>
    <property type="molecule type" value="Genomic_DNA"/>
</dbReference>
<accession>A0A1T4JVK6</accession>
<gene>
    <name evidence="1" type="ORF">SAMN02745973_00134</name>
</gene>
<evidence type="ECO:0000313" key="2">
    <source>
        <dbReference type="Proteomes" id="UP000196365"/>
    </source>
</evidence>
<dbReference type="SUPFAM" id="SSF53383">
    <property type="entry name" value="PLP-dependent transferases"/>
    <property type="match status" value="1"/>
</dbReference>
<dbReference type="InterPro" id="IPR015421">
    <property type="entry name" value="PyrdxlP-dep_Trfase_major"/>
</dbReference>
<sequence length="432" mass="47992">MLYQTKEYLMKKYNIKESILDFCIEIEKSLKKQFFKIDEINEFNQLKVLNAMQEIGVSDRHFFGSTGYGYDDIGREAIEDTYSYIFKSEDSLVRSQIISGTHALSICLFGILRPGDEILSITGKPYDTLENVIGINEIEDGQGSLRDYQVTYKQIDLLEDGEVDINKVMKTISKNTKLVFIQRSTGYAWRKALTISKMKKVIDVIKEKFPNIIVMVDNCYGEFIETMEPIEIGADIMAGSLIKNPGGGLAPTGGYISGRKDLVALAANRLSAPGLGKEGGATLGINRLYFQGLFLAPHIVSQALKVAVLGAKIFEELGYEVCPKFNDERSDIIQGIKLNNPENVITFCNAIQQSAPVDSFVSPEPWKMPGYNDPVIMAAGAFIQGSSIELSADAPIKEPYIAYLQGGLTFEHGKIALYIALQKLVEKKIIQL</sequence>
<dbReference type="Proteomes" id="UP000196365">
    <property type="component" value="Unassembled WGS sequence"/>
</dbReference>
<reference evidence="1 2" key="1">
    <citation type="submission" date="2017-02" db="EMBL/GenBank/DDBJ databases">
        <authorList>
            <person name="Peterson S.W."/>
        </authorList>
    </citation>
    <scope>NUCLEOTIDE SEQUENCE [LARGE SCALE GENOMIC DNA]</scope>
    <source>
        <strain evidence="1 2">DSM 15102</strain>
    </source>
</reference>
<dbReference type="OrthoDB" id="9764766at2"/>
<dbReference type="GO" id="GO:0016829">
    <property type="term" value="F:lyase activity"/>
    <property type="evidence" value="ECO:0007669"/>
    <property type="project" value="UniProtKB-KW"/>
</dbReference>